<name>A0A3B3SHM5_9TELE</name>
<evidence type="ECO:0000313" key="1">
    <source>
        <dbReference type="Ensembl" id="ENSPKIP00000030227.1"/>
    </source>
</evidence>
<accession>A0A3B3SHM5</accession>
<evidence type="ECO:0000313" key="2">
    <source>
        <dbReference type="Proteomes" id="UP000261540"/>
    </source>
</evidence>
<dbReference type="Ensembl" id="ENSPKIT00000011038.1">
    <property type="protein sequence ID" value="ENSPKIP00000030227.1"/>
    <property type="gene ID" value="ENSPKIG00000011171.1"/>
</dbReference>
<reference evidence="1" key="1">
    <citation type="submission" date="2025-08" db="UniProtKB">
        <authorList>
            <consortium name="Ensembl"/>
        </authorList>
    </citation>
    <scope>IDENTIFICATION</scope>
</reference>
<dbReference type="AlphaFoldDB" id="A0A3B3SHM5"/>
<sequence>CKILSLERKCTNGVGRLKTAIGEHFQNGLPNPDMWEKTLSLLSVKRAPLFSDGYSRCSREVLRLFPDPADDVTPLCCQQ</sequence>
<reference evidence="1" key="2">
    <citation type="submission" date="2025-09" db="UniProtKB">
        <authorList>
            <consortium name="Ensembl"/>
        </authorList>
    </citation>
    <scope>IDENTIFICATION</scope>
</reference>
<proteinExistence type="predicted"/>
<dbReference type="GeneTree" id="ENSGT00940000175890"/>
<protein>
    <submittedName>
        <fullName evidence="1">Si:ch73-21g5.7</fullName>
    </submittedName>
</protein>
<keyword evidence="2" id="KW-1185">Reference proteome</keyword>
<organism evidence="1 2">
    <name type="scientific">Paramormyrops kingsleyae</name>
    <dbReference type="NCBI Taxonomy" id="1676925"/>
    <lineage>
        <taxon>Eukaryota</taxon>
        <taxon>Metazoa</taxon>
        <taxon>Chordata</taxon>
        <taxon>Craniata</taxon>
        <taxon>Vertebrata</taxon>
        <taxon>Euteleostomi</taxon>
        <taxon>Actinopterygii</taxon>
        <taxon>Neopterygii</taxon>
        <taxon>Teleostei</taxon>
        <taxon>Osteoglossocephala</taxon>
        <taxon>Osteoglossomorpha</taxon>
        <taxon>Osteoglossiformes</taxon>
        <taxon>Mormyridae</taxon>
        <taxon>Paramormyrops</taxon>
    </lineage>
</organism>
<dbReference type="Proteomes" id="UP000261540">
    <property type="component" value="Unplaced"/>
</dbReference>